<dbReference type="GeneID" id="1459595"/>
<comment type="caution">
    <text evidence="3">The sequence shown here is derived from an EMBL/GenBank/DDBJ whole genome shotgun (WGS) entry which is preliminary data.</text>
</comment>
<accession>A0A832WSP6</accession>
<reference evidence="3" key="1">
    <citation type="journal article" date="2020" name="bioRxiv">
        <title>A rank-normalized archaeal taxonomy based on genome phylogeny resolves widespread incomplete and uneven classifications.</title>
        <authorList>
            <person name="Rinke C."/>
            <person name="Chuvochina M."/>
            <person name="Mussig A.J."/>
            <person name="Chaumeil P.-A."/>
            <person name="Waite D.W."/>
            <person name="Whitman W.B."/>
            <person name="Parks D.H."/>
            <person name="Hugenholtz P."/>
        </authorList>
    </citation>
    <scope>NUCLEOTIDE SEQUENCE</scope>
    <source>
        <strain evidence="3">UBA8838</strain>
    </source>
</reference>
<dbReference type="Pfam" id="PF14947">
    <property type="entry name" value="HTH_45"/>
    <property type="match status" value="1"/>
</dbReference>
<evidence type="ECO:0000313" key="4">
    <source>
        <dbReference type="Proteomes" id="UP000646844"/>
    </source>
</evidence>
<evidence type="ECO:0000256" key="1">
    <source>
        <dbReference type="SAM" id="Coils"/>
    </source>
</evidence>
<evidence type="ECO:0000259" key="2">
    <source>
        <dbReference type="Pfam" id="PF14947"/>
    </source>
</evidence>
<dbReference type="InterPro" id="IPR036388">
    <property type="entry name" value="WH-like_DNA-bd_sf"/>
</dbReference>
<feature type="coiled-coil region" evidence="1">
    <location>
        <begin position="73"/>
        <end position="104"/>
    </location>
</feature>
<dbReference type="Proteomes" id="UP000646844">
    <property type="component" value="Unassembled WGS sequence"/>
</dbReference>
<sequence length="120" mass="14463">MRISFNKRKRTEYQIMFQILDALSRGPLPKTKLMYKADLTYVVTEKYLPYLQNIGAIKKDKELYYITQRGQEIRNLLETYIRKAEEIKKVLEELRRTIEMKNNDEGVRTKRESKVIKSDR</sequence>
<name>A0A832WSP6_9CREN</name>
<keyword evidence="1" id="KW-0175">Coiled coil</keyword>
<dbReference type="RefSeq" id="WP_010979609.1">
    <property type="nucleotide sequence ID" value="NZ_BAABQO010000003.1"/>
</dbReference>
<dbReference type="InterPro" id="IPR038723">
    <property type="entry name" value="ArnR1-like_HTH"/>
</dbReference>
<feature type="domain" description="ArnR1-like winged helix-turn-helix" evidence="2">
    <location>
        <begin position="9"/>
        <end position="84"/>
    </location>
</feature>
<dbReference type="AlphaFoldDB" id="A0A832WSP6"/>
<dbReference type="Gene3D" id="1.10.10.10">
    <property type="entry name" value="Winged helix-like DNA-binding domain superfamily/Winged helix DNA-binding domain"/>
    <property type="match status" value="1"/>
</dbReference>
<proteinExistence type="predicted"/>
<evidence type="ECO:0000313" key="3">
    <source>
        <dbReference type="EMBL" id="HII73549.1"/>
    </source>
</evidence>
<dbReference type="EMBL" id="DUJO01000019">
    <property type="protein sequence ID" value="HII73549.1"/>
    <property type="molecule type" value="Genomic_DNA"/>
</dbReference>
<organism evidence="3 4">
    <name type="scientific">Sulfurisphaera tokodaii</name>
    <dbReference type="NCBI Taxonomy" id="111955"/>
    <lineage>
        <taxon>Archaea</taxon>
        <taxon>Thermoproteota</taxon>
        <taxon>Thermoprotei</taxon>
        <taxon>Sulfolobales</taxon>
        <taxon>Sulfolobaceae</taxon>
        <taxon>Sulfurisphaera</taxon>
    </lineage>
</organism>
<gene>
    <name evidence="3" type="ORF">HA332_04015</name>
</gene>
<dbReference type="InterPro" id="IPR036390">
    <property type="entry name" value="WH_DNA-bd_sf"/>
</dbReference>
<dbReference type="SUPFAM" id="SSF46785">
    <property type="entry name" value="Winged helix' DNA-binding domain"/>
    <property type="match status" value="1"/>
</dbReference>
<protein>
    <recommendedName>
        <fullName evidence="2">ArnR1-like winged helix-turn-helix domain-containing protein</fullName>
    </recommendedName>
</protein>